<dbReference type="InterPro" id="IPR003370">
    <property type="entry name" value="Chromate_transpt"/>
</dbReference>
<dbReference type="RefSeq" id="WP_118764148.1">
    <property type="nucleotide sequence ID" value="NZ_CABJCF010000001.1"/>
</dbReference>
<name>A0A412PHN2_9FIRM</name>
<keyword evidence="6 7" id="KW-0472">Membrane</keyword>
<dbReference type="Pfam" id="PF02417">
    <property type="entry name" value="Chromate_transp"/>
    <property type="match status" value="1"/>
</dbReference>
<dbReference type="GO" id="GO:0005886">
    <property type="term" value="C:plasma membrane"/>
    <property type="evidence" value="ECO:0007669"/>
    <property type="project" value="UniProtKB-SubCell"/>
</dbReference>
<keyword evidence="4 7" id="KW-0812">Transmembrane</keyword>
<evidence type="ECO:0000256" key="7">
    <source>
        <dbReference type="SAM" id="Phobius"/>
    </source>
</evidence>
<proteinExistence type="inferred from homology"/>
<dbReference type="InterPro" id="IPR052518">
    <property type="entry name" value="CHR_Transporter"/>
</dbReference>
<evidence type="ECO:0000256" key="4">
    <source>
        <dbReference type="ARBA" id="ARBA00022692"/>
    </source>
</evidence>
<keyword evidence="5 7" id="KW-1133">Transmembrane helix</keyword>
<evidence type="ECO:0000256" key="1">
    <source>
        <dbReference type="ARBA" id="ARBA00004651"/>
    </source>
</evidence>
<evidence type="ECO:0000313" key="9">
    <source>
        <dbReference type="Proteomes" id="UP000284731"/>
    </source>
</evidence>
<dbReference type="AlphaFoldDB" id="A0A412PHN2"/>
<feature type="transmembrane region" description="Helical" evidence="7">
    <location>
        <begin position="12"/>
        <end position="29"/>
    </location>
</feature>
<accession>A0A412PHN2</accession>
<feature type="transmembrane region" description="Helical" evidence="7">
    <location>
        <begin position="117"/>
        <end position="137"/>
    </location>
</feature>
<evidence type="ECO:0000256" key="6">
    <source>
        <dbReference type="ARBA" id="ARBA00023136"/>
    </source>
</evidence>
<evidence type="ECO:0000256" key="5">
    <source>
        <dbReference type="ARBA" id="ARBA00022989"/>
    </source>
</evidence>
<feature type="transmembrane region" description="Helical" evidence="7">
    <location>
        <begin position="70"/>
        <end position="97"/>
    </location>
</feature>
<dbReference type="PANTHER" id="PTHR43663">
    <property type="entry name" value="CHROMATE TRANSPORT PROTEIN-RELATED"/>
    <property type="match status" value="1"/>
</dbReference>
<comment type="similarity">
    <text evidence="2">Belongs to the chromate ion transporter (CHR) (TC 2.A.51) family.</text>
</comment>
<dbReference type="Proteomes" id="UP000284731">
    <property type="component" value="Unassembled WGS sequence"/>
</dbReference>
<feature type="transmembrane region" description="Helical" evidence="7">
    <location>
        <begin position="171"/>
        <end position="187"/>
    </location>
</feature>
<evidence type="ECO:0000256" key="2">
    <source>
        <dbReference type="ARBA" id="ARBA00005262"/>
    </source>
</evidence>
<dbReference type="PANTHER" id="PTHR43663:SF1">
    <property type="entry name" value="CHROMATE TRANSPORTER"/>
    <property type="match status" value="1"/>
</dbReference>
<gene>
    <name evidence="8" type="ORF">DWX20_01030</name>
</gene>
<organism evidence="8 9">
    <name type="scientific">Solobacterium moorei</name>
    <dbReference type="NCBI Taxonomy" id="102148"/>
    <lineage>
        <taxon>Bacteria</taxon>
        <taxon>Bacillati</taxon>
        <taxon>Bacillota</taxon>
        <taxon>Erysipelotrichia</taxon>
        <taxon>Erysipelotrichales</taxon>
        <taxon>Erysipelotrichaceae</taxon>
        <taxon>Solobacterium</taxon>
    </lineage>
</organism>
<comment type="caution">
    <text evidence="8">The sequence shown here is derived from an EMBL/GenBank/DDBJ whole genome shotgun (WGS) entry which is preliminary data.</text>
</comment>
<protein>
    <submittedName>
        <fullName evidence="8">Chromate transporter</fullName>
    </submittedName>
</protein>
<evidence type="ECO:0000313" key="8">
    <source>
        <dbReference type="EMBL" id="RGT57660.1"/>
    </source>
</evidence>
<dbReference type="EMBL" id="QRWX01000001">
    <property type="protein sequence ID" value="RGT57660.1"/>
    <property type="molecule type" value="Genomic_DNA"/>
</dbReference>
<comment type="subcellular location">
    <subcellularLocation>
        <location evidence="1">Cell membrane</location>
        <topology evidence="1">Multi-pass membrane protein</topology>
    </subcellularLocation>
</comment>
<keyword evidence="3" id="KW-1003">Cell membrane</keyword>
<dbReference type="GO" id="GO:0015109">
    <property type="term" value="F:chromate transmembrane transporter activity"/>
    <property type="evidence" value="ECO:0007669"/>
    <property type="project" value="InterPro"/>
</dbReference>
<reference evidence="8 9" key="1">
    <citation type="submission" date="2018-08" db="EMBL/GenBank/DDBJ databases">
        <title>A genome reference for cultivated species of the human gut microbiota.</title>
        <authorList>
            <person name="Zou Y."/>
            <person name="Xue W."/>
            <person name="Luo G."/>
        </authorList>
    </citation>
    <scope>NUCLEOTIDE SEQUENCE [LARGE SCALE GENOMIC DNA]</scope>
    <source>
        <strain evidence="8 9">AF18-46</strain>
    </source>
</reference>
<feature type="transmembrane region" description="Helical" evidence="7">
    <location>
        <begin position="149"/>
        <end position="165"/>
    </location>
</feature>
<evidence type="ECO:0000256" key="3">
    <source>
        <dbReference type="ARBA" id="ARBA00022475"/>
    </source>
</evidence>
<sequence length="189" mass="20675">MANFLLLCWEFFKTGLFSIGGGLATIPFLQEMSLKYGWFSLTDLTTMVAISESTPGPMGVNMATYVGNHIYGFFGGIATTLSVTAPAFLSIILIATALQKFEDSVIVQNAFMGLRPAVVGLITSAVIGIYLLALFDITTFKTTKSLLSLFRWKPIIIFACMLTVYHFKPKTHPILFIIAAAIIGILFKL</sequence>